<comment type="caution">
    <text evidence="4">The sequence shown here is derived from an EMBL/GenBank/DDBJ whole genome shotgun (WGS) entry which is preliminary data.</text>
</comment>
<dbReference type="PANTHER" id="PTHR44019:SF8">
    <property type="entry name" value="POC1 CENTRIOLAR PROTEIN HOMOLOG"/>
    <property type="match status" value="1"/>
</dbReference>
<dbReference type="AlphaFoldDB" id="A0A9P1CZA5"/>
<name>A0A9P1CZA5_9DINO</name>
<organism evidence="4">
    <name type="scientific">Cladocopium goreaui</name>
    <dbReference type="NCBI Taxonomy" id="2562237"/>
    <lineage>
        <taxon>Eukaryota</taxon>
        <taxon>Sar</taxon>
        <taxon>Alveolata</taxon>
        <taxon>Dinophyceae</taxon>
        <taxon>Suessiales</taxon>
        <taxon>Symbiodiniaceae</taxon>
        <taxon>Cladocopium</taxon>
    </lineage>
</organism>
<dbReference type="Proteomes" id="UP001152797">
    <property type="component" value="Unassembled WGS sequence"/>
</dbReference>
<evidence type="ECO:0000313" key="4">
    <source>
        <dbReference type="EMBL" id="CAI4000509.1"/>
    </source>
</evidence>
<dbReference type="InterPro" id="IPR015943">
    <property type="entry name" value="WD40/YVTN_repeat-like_dom_sf"/>
</dbReference>
<dbReference type="InterPro" id="IPR036322">
    <property type="entry name" value="WD40_repeat_dom_sf"/>
</dbReference>
<evidence type="ECO:0000256" key="1">
    <source>
        <dbReference type="ARBA" id="ARBA00022574"/>
    </source>
</evidence>
<accession>A0A9P1CZA5</accession>
<reference evidence="5" key="2">
    <citation type="submission" date="2024-04" db="EMBL/GenBank/DDBJ databases">
        <authorList>
            <person name="Chen Y."/>
            <person name="Shah S."/>
            <person name="Dougan E. K."/>
            <person name="Thang M."/>
            <person name="Chan C."/>
        </authorList>
    </citation>
    <scope>NUCLEOTIDE SEQUENCE [LARGE SCALE GENOMIC DNA]</scope>
</reference>
<keyword evidence="1 3" id="KW-0853">WD repeat</keyword>
<dbReference type="OrthoDB" id="10264376at2759"/>
<dbReference type="EMBL" id="CAMXCT030002791">
    <property type="protein sequence ID" value="CAL4787821.1"/>
    <property type="molecule type" value="Genomic_DNA"/>
</dbReference>
<dbReference type="Pfam" id="PF00400">
    <property type="entry name" value="WD40"/>
    <property type="match status" value="2"/>
</dbReference>
<evidence type="ECO:0000313" key="5">
    <source>
        <dbReference type="EMBL" id="CAL1153884.1"/>
    </source>
</evidence>
<keyword evidence="6" id="KW-0282">Flagellum</keyword>
<evidence type="ECO:0000256" key="3">
    <source>
        <dbReference type="PROSITE-ProRule" id="PRU00221"/>
    </source>
</evidence>
<evidence type="ECO:0000313" key="7">
    <source>
        <dbReference type="Proteomes" id="UP001152797"/>
    </source>
</evidence>
<protein>
    <submittedName>
        <fullName evidence="6">Cilia- and flagella-associated protein 52</fullName>
    </submittedName>
</protein>
<reference evidence="4" key="1">
    <citation type="submission" date="2022-10" db="EMBL/GenBank/DDBJ databases">
        <authorList>
            <person name="Chen Y."/>
            <person name="Dougan E. K."/>
            <person name="Chan C."/>
            <person name="Rhodes N."/>
            <person name="Thang M."/>
        </authorList>
    </citation>
    <scope>NUCLEOTIDE SEQUENCE</scope>
</reference>
<keyword evidence="6" id="KW-0966">Cell projection</keyword>
<gene>
    <name evidence="4" type="ORF">C1SCF055_LOCUS26621</name>
</gene>
<dbReference type="InterPro" id="IPR001680">
    <property type="entry name" value="WD40_rpt"/>
</dbReference>
<keyword evidence="2" id="KW-0677">Repeat</keyword>
<dbReference type="Gene3D" id="2.130.10.10">
    <property type="entry name" value="YVTN repeat-like/Quinoprotein amine dehydrogenase"/>
    <property type="match status" value="3"/>
</dbReference>
<dbReference type="PROSITE" id="PS50082">
    <property type="entry name" value="WD_REPEATS_2"/>
    <property type="match status" value="1"/>
</dbReference>
<dbReference type="EMBL" id="CAMXCT010002791">
    <property type="protein sequence ID" value="CAI4000509.1"/>
    <property type="molecule type" value="Genomic_DNA"/>
</dbReference>
<sequence>MAKVFTASVLPSQVGNGDVSVTIVSSFSGEDVCSFQMPGGTLADLEGCLFHPTGPMTRCCPFCRLLFYTKDEPSRPLDLQRQVGTFDSLVIKHGDSPDVDAWLQTYPDTGKFLQAVLGNKFDPGSPDFEITWTAKVAGEVTLNEAKCLVHEVLNGSPIHEDSGQNFVQIFGKLAALGESWEMLNLQFLQDFHPGLKTFRHCVFQHWLELARVAATSMISEATPMLLLKRSETRSRHGGIGGCSVIGDAFPGNFDGNSTLQNTLTLLDVAPNAPWRDVRWRDVRWSNVSLVLLSLDWNPQEGLEVLQTLLTKVEQEPTQFRALQQQEVSQMVQVQLRLSCCRVAEVKGPINEVCVKMLAELLAYKLMILRFESMLDFWTQMSAFHGDTYHRGTLVLVTDIPASERPFFCEPHRLSMCYTLDSDAMQFPPSGLQRKHICGMINGDFLITGTSAGDLCVFNIKTKVFRTALPVCNNGVTSMAQHGEMLFVAGGDGRIKALRGFDIQWDVLAENVLESGVVALTPSADGAELIAGSRNGKMWRLLSSDLTGTLQSASHTGEVTDIAFGPRSDVVCTVSDTGEVFLLDLSDYMPITSATAKSPVRSAVFAGDGEILAAYDDGYIRAWSSEKGVSKQLWQMNCHRQGVTCVRASPHFVVTGGGDCAVRFWHRKSREMLSSFQNHRKPVADLVLDEVSPHVVHSASEDKLVVTYDLKQNKALVQHTSMGGNITSISQRKDHDNEVVSCAQDGKLLFWDVDYPDPTGCIEGPPDVLVRLRCCEVSPNGRYIAAGSDDARMYIYDLVSCQCIQECEGHSGLTEVPKWPG</sequence>
<dbReference type="SUPFAM" id="SSF50978">
    <property type="entry name" value="WD40 repeat-like"/>
    <property type="match status" value="2"/>
</dbReference>
<evidence type="ECO:0000256" key="2">
    <source>
        <dbReference type="ARBA" id="ARBA00022737"/>
    </source>
</evidence>
<dbReference type="EMBL" id="CAMXCT020002791">
    <property type="protein sequence ID" value="CAL1153884.1"/>
    <property type="molecule type" value="Genomic_DNA"/>
</dbReference>
<dbReference type="SMART" id="SM00320">
    <property type="entry name" value="WD40"/>
    <property type="match status" value="7"/>
</dbReference>
<keyword evidence="7" id="KW-1185">Reference proteome</keyword>
<dbReference type="PANTHER" id="PTHR44019">
    <property type="entry name" value="WD REPEAT-CONTAINING PROTEIN 55"/>
    <property type="match status" value="1"/>
</dbReference>
<evidence type="ECO:0000313" key="6">
    <source>
        <dbReference type="EMBL" id="CAL4787821.1"/>
    </source>
</evidence>
<feature type="repeat" description="WD" evidence="3">
    <location>
        <begin position="635"/>
        <end position="674"/>
    </location>
</feature>
<keyword evidence="6" id="KW-0969">Cilium</keyword>
<dbReference type="InterPro" id="IPR050505">
    <property type="entry name" value="WDR55/POC1"/>
</dbReference>
<proteinExistence type="predicted"/>